<evidence type="ECO:0000256" key="1">
    <source>
        <dbReference type="ARBA" id="ARBA00006817"/>
    </source>
</evidence>
<proteinExistence type="inferred from homology"/>
<dbReference type="Gene3D" id="3.30.530.20">
    <property type="match status" value="1"/>
</dbReference>
<accession>A0A2S7J4Y5</accession>
<dbReference type="InterPro" id="IPR013538">
    <property type="entry name" value="ASHA1/2-like_C"/>
</dbReference>
<protein>
    <recommendedName>
        <fullName evidence="2">Activator of Hsp90 ATPase homologue 1/2-like C-terminal domain-containing protein</fullName>
    </recommendedName>
</protein>
<dbReference type="SUPFAM" id="SSF55961">
    <property type="entry name" value="Bet v1-like"/>
    <property type="match status" value="1"/>
</dbReference>
<sequence length="159" mass="17714">MGWTAKARCGSRPMLRVDTDTMKITTEANIPAPIDAVWRAFNDPDDIVRWDASADWLIASASNDLKVGGLLKLHMTPSDGGSGSDFAAIYTRIEPNRLLEWQQLDDGRHVRVEFIDAGSSVTVRQIFDGDPAIPCEVERADWQGVLDNFARYVMTIYTP</sequence>
<reference evidence="3 4" key="1">
    <citation type="submission" date="2018-02" db="EMBL/GenBank/DDBJ databases">
        <title>Draft genome sequence of Ochrobactrum oryzae found in Brazil.</title>
        <authorList>
            <person name="Cerdeira L."/>
            <person name="Andrade F."/>
            <person name="Zacariotto T."/>
            <person name="Barbosa B."/>
            <person name="Santos S."/>
            <person name="Cassetari V."/>
            <person name="Lincopan N."/>
        </authorList>
    </citation>
    <scope>NUCLEOTIDE SEQUENCE [LARGE SCALE GENOMIC DNA]</scope>
    <source>
        <strain evidence="3 4">OA447</strain>
    </source>
</reference>
<dbReference type="OrthoDB" id="9805228at2"/>
<evidence type="ECO:0000313" key="4">
    <source>
        <dbReference type="Proteomes" id="UP000238493"/>
    </source>
</evidence>
<comment type="similarity">
    <text evidence="1">Belongs to the AHA1 family.</text>
</comment>
<organism evidence="3 4">
    <name type="scientific">Brucella oryzae</name>
    <dbReference type="NCBI Taxonomy" id="335286"/>
    <lineage>
        <taxon>Bacteria</taxon>
        <taxon>Pseudomonadati</taxon>
        <taxon>Pseudomonadota</taxon>
        <taxon>Alphaproteobacteria</taxon>
        <taxon>Hyphomicrobiales</taxon>
        <taxon>Brucellaceae</taxon>
        <taxon>Brucella/Ochrobactrum group</taxon>
        <taxon>Brucella</taxon>
    </lineage>
</organism>
<evidence type="ECO:0000313" key="3">
    <source>
        <dbReference type="EMBL" id="PQA75325.1"/>
    </source>
</evidence>
<feature type="domain" description="Activator of Hsp90 ATPase homologue 1/2-like C-terminal" evidence="2">
    <location>
        <begin position="32"/>
        <end position="153"/>
    </location>
</feature>
<dbReference type="Proteomes" id="UP000238493">
    <property type="component" value="Unassembled WGS sequence"/>
</dbReference>
<evidence type="ECO:0000259" key="2">
    <source>
        <dbReference type="Pfam" id="PF08327"/>
    </source>
</evidence>
<dbReference type="AlphaFoldDB" id="A0A2S7J4Y5"/>
<keyword evidence="4" id="KW-1185">Reference proteome</keyword>
<dbReference type="InterPro" id="IPR023393">
    <property type="entry name" value="START-like_dom_sf"/>
</dbReference>
<comment type="caution">
    <text evidence="3">The sequence shown here is derived from an EMBL/GenBank/DDBJ whole genome shotgun (WGS) entry which is preliminary data.</text>
</comment>
<dbReference type="EMBL" id="PTRC01000005">
    <property type="protein sequence ID" value="PQA75325.1"/>
    <property type="molecule type" value="Genomic_DNA"/>
</dbReference>
<dbReference type="Pfam" id="PF08327">
    <property type="entry name" value="AHSA1"/>
    <property type="match status" value="1"/>
</dbReference>
<gene>
    <name evidence="3" type="ORF">C3731_01765</name>
</gene>
<name>A0A2S7J4Y5_9HYPH</name>